<dbReference type="EMBL" id="QHCT01000014">
    <property type="protein sequence ID" value="RHX84282.1"/>
    <property type="molecule type" value="Genomic_DNA"/>
</dbReference>
<sequence length="80" mass="8951">MRTYRKSAFSKDVHSYPKVLWMAEDPVGSTTVLRESRAPRPNFGWRGAVAGKTSDDFAISQNSNFARKKFRVGTPTNPSS</sequence>
<dbReference type="Proteomes" id="UP000265798">
    <property type="component" value="Unassembled WGS sequence"/>
</dbReference>
<protein>
    <submittedName>
        <fullName evidence="1">Uncharacterized protein</fullName>
    </submittedName>
</protein>
<evidence type="ECO:0000313" key="1">
    <source>
        <dbReference type="EMBL" id="RHX84282.1"/>
    </source>
</evidence>
<comment type="caution">
    <text evidence="1">The sequence shown here is derived from an EMBL/GenBank/DDBJ whole genome shotgun (WGS) entry which is preliminary data.</text>
</comment>
<reference evidence="2" key="1">
    <citation type="submission" date="2018-05" db="EMBL/GenBank/DDBJ databases">
        <title>Leptospira yasudae sp. nov. and Leptospira stimsonii sp. nov., two pathogenic species of the genus Leptospira isolated from environmental sources.</title>
        <authorList>
            <person name="Casanovas-Massana A."/>
            <person name="Hamond C."/>
            <person name="Santos L.A."/>
            <person name="Hacker K.P."/>
            <person name="Balassiano I."/>
            <person name="Medeiros M.A."/>
            <person name="Reis M.G."/>
            <person name="Ko A.I."/>
            <person name="Wunder E.A."/>
        </authorList>
    </citation>
    <scope>NUCLEOTIDE SEQUENCE [LARGE SCALE GENOMIC DNA]</scope>
    <source>
        <strain evidence="2">Yale</strain>
    </source>
</reference>
<name>A0A396YM85_9LEPT</name>
<proteinExistence type="predicted"/>
<accession>A0A396YM85</accession>
<evidence type="ECO:0000313" key="2">
    <source>
        <dbReference type="Proteomes" id="UP000265798"/>
    </source>
</evidence>
<dbReference type="AlphaFoldDB" id="A0A396YM85"/>
<gene>
    <name evidence="1" type="ORF">DLM75_23090</name>
</gene>
<organism evidence="1 2">
    <name type="scientific">Leptospira stimsonii</name>
    <dbReference type="NCBI Taxonomy" id="2202203"/>
    <lineage>
        <taxon>Bacteria</taxon>
        <taxon>Pseudomonadati</taxon>
        <taxon>Spirochaetota</taxon>
        <taxon>Spirochaetia</taxon>
        <taxon>Leptospirales</taxon>
        <taxon>Leptospiraceae</taxon>
        <taxon>Leptospira</taxon>
    </lineage>
</organism>